<name>A0ABZ2TLE2_9RHOB</name>
<dbReference type="Gene3D" id="3.20.20.60">
    <property type="entry name" value="Phosphoenolpyruvate-binding domains"/>
    <property type="match status" value="1"/>
</dbReference>
<evidence type="ECO:0000313" key="1">
    <source>
        <dbReference type="EMBL" id="WYK19920.1"/>
    </source>
</evidence>
<dbReference type="InterPro" id="IPR040442">
    <property type="entry name" value="Pyrv_kinase-like_dom_sf"/>
</dbReference>
<dbReference type="RefSeq" id="WP_317056616.1">
    <property type="nucleotide sequence ID" value="NZ_CP146606.1"/>
</dbReference>
<dbReference type="GO" id="GO:0016829">
    <property type="term" value="F:lyase activity"/>
    <property type="evidence" value="ECO:0007669"/>
    <property type="project" value="UniProtKB-KW"/>
</dbReference>
<evidence type="ECO:0000313" key="2">
    <source>
        <dbReference type="Proteomes" id="UP001281305"/>
    </source>
</evidence>
<dbReference type="SUPFAM" id="SSF51621">
    <property type="entry name" value="Phosphoenolpyruvate/pyruvate domain"/>
    <property type="match status" value="1"/>
</dbReference>
<protein>
    <submittedName>
        <fullName evidence="1">Isocitrate lyase/phosphoenolpyruvate mutase family protein</fullName>
    </submittedName>
</protein>
<dbReference type="PANTHER" id="PTHR42905:SF16">
    <property type="entry name" value="CARBOXYPHOSPHONOENOLPYRUVATE PHOSPHONOMUTASE-LIKE PROTEIN (AFU_ORTHOLOGUE AFUA_5G07230)"/>
    <property type="match status" value="1"/>
</dbReference>
<dbReference type="InterPro" id="IPR015813">
    <property type="entry name" value="Pyrv/PenolPyrv_kinase-like_dom"/>
</dbReference>
<accession>A0ABZ2TLE2</accession>
<proteinExistence type="predicted"/>
<dbReference type="EMBL" id="CP146606">
    <property type="protein sequence ID" value="WYK19920.1"/>
    <property type="molecule type" value="Genomic_DNA"/>
</dbReference>
<organism evidence="1 2">
    <name type="scientific">Roseovarius rhodophyticola</name>
    <dbReference type="NCBI Taxonomy" id="3080827"/>
    <lineage>
        <taxon>Bacteria</taxon>
        <taxon>Pseudomonadati</taxon>
        <taxon>Pseudomonadota</taxon>
        <taxon>Alphaproteobacteria</taxon>
        <taxon>Rhodobacterales</taxon>
        <taxon>Roseobacteraceae</taxon>
        <taxon>Roseovarius</taxon>
    </lineage>
</organism>
<reference evidence="1 2" key="1">
    <citation type="submission" date="2024-02" db="EMBL/GenBank/DDBJ databases">
        <title>Roseovarius strain W115 nov., isolated from a marine algae.</title>
        <authorList>
            <person name="Lee M.W."/>
            <person name="Lee J.K."/>
            <person name="Kim J.M."/>
            <person name="Choi D.G."/>
            <person name="Baek J.H."/>
            <person name="Bayburt H."/>
            <person name="Jung J.J."/>
            <person name="Han D.M."/>
            <person name="Jeon C.O."/>
        </authorList>
    </citation>
    <scope>NUCLEOTIDE SEQUENCE [LARGE SCALE GENOMIC DNA]</scope>
    <source>
        <strain evidence="1 2">W115</strain>
    </source>
</reference>
<dbReference type="InterPro" id="IPR039556">
    <property type="entry name" value="ICL/PEPM"/>
</dbReference>
<sequence length="259" mass="26624">MASQVEKASFFKALHVNGAPVILYNIWDAGSAKAVADAGAKALATGSAPVAMANGFSDGQAMPLELALANVARIVEAVDLPVSMDFEGGYAVDADAVTANFARAVEAGAVGFNFEDQVVGGEGLHAIDVQAQRVSAARKGCDIGGVGAFLNARTDVFLKAFIAKQDPTRAMLDEAITRAAAYADAGADGFFAPGLLDREMITELCAAVSLPVNIIALPGAPSNVDLAKAGVARISYGPVPYRQMSAWLTEQATAVFEGS</sequence>
<dbReference type="PANTHER" id="PTHR42905">
    <property type="entry name" value="PHOSPHOENOLPYRUVATE CARBOXYLASE"/>
    <property type="match status" value="1"/>
</dbReference>
<dbReference type="CDD" id="cd00377">
    <property type="entry name" value="ICL_PEPM"/>
    <property type="match status" value="1"/>
</dbReference>
<dbReference type="Pfam" id="PF13714">
    <property type="entry name" value="PEP_mutase"/>
    <property type="match status" value="1"/>
</dbReference>
<keyword evidence="2" id="KW-1185">Reference proteome</keyword>
<keyword evidence="1" id="KW-0456">Lyase</keyword>
<gene>
    <name evidence="1" type="ORF">RZS32_008785</name>
</gene>
<dbReference type="Proteomes" id="UP001281305">
    <property type="component" value="Chromosome"/>
</dbReference>